<dbReference type="EMBL" id="RCHU02000010">
    <property type="protein sequence ID" value="KAL3579335.1"/>
    <property type="molecule type" value="Genomic_DNA"/>
</dbReference>
<organism evidence="1 2">
    <name type="scientific">Populus alba</name>
    <name type="common">White poplar</name>
    <dbReference type="NCBI Taxonomy" id="43335"/>
    <lineage>
        <taxon>Eukaryota</taxon>
        <taxon>Viridiplantae</taxon>
        <taxon>Streptophyta</taxon>
        <taxon>Embryophyta</taxon>
        <taxon>Tracheophyta</taxon>
        <taxon>Spermatophyta</taxon>
        <taxon>Magnoliopsida</taxon>
        <taxon>eudicotyledons</taxon>
        <taxon>Gunneridae</taxon>
        <taxon>Pentapetalae</taxon>
        <taxon>rosids</taxon>
        <taxon>fabids</taxon>
        <taxon>Malpighiales</taxon>
        <taxon>Salicaceae</taxon>
        <taxon>Saliceae</taxon>
        <taxon>Populus</taxon>
    </lineage>
</organism>
<keyword evidence="2" id="KW-1185">Reference proteome</keyword>
<evidence type="ECO:0000313" key="1">
    <source>
        <dbReference type="EMBL" id="KAL3579335.1"/>
    </source>
</evidence>
<gene>
    <name evidence="1" type="ORF">D5086_020839</name>
</gene>
<sequence length="185" mass="21208">MRPTMNVAAYLDARTMHVQSLSAYLAGYSHVTYYSNELSIDRNSQSPITYSWDKQGQFSHNQTGRHLLSSMMVAAQFPVVHGASPMAALECIWEFYQTYFFKVREVFRKEMIQGVRSKEQRRVFLKGLMQKPWGKPQVSSRTVKGDDSGGGLRERAHHLVLGPCRTFFWCALAFIKTRPPLITKP</sequence>
<accession>A0ACC4BL81</accession>
<dbReference type="Proteomes" id="UP000309997">
    <property type="component" value="Unassembled WGS sequence"/>
</dbReference>
<proteinExistence type="predicted"/>
<name>A0ACC4BL81_POPAL</name>
<evidence type="ECO:0000313" key="2">
    <source>
        <dbReference type="Proteomes" id="UP000309997"/>
    </source>
</evidence>
<reference evidence="1 2" key="1">
    <citation type="journal article" date="2024" name="Plant Biotechnol. J.">
        <title>Genome and CRISPR/Cas9 system of a widespread forest tree (Populus alba) in the world.</title>
        <authorList>
            <person name="Liu Y.J."/>
            <person name="Jiang P.F."/>
            <person name="Han X.M."/>
            <person name="Li X.Y."/>
            <person name="Wang H.M."/>
            <person name="Wang Y.J."/>
            <person name="Wang X.X."/>
            <person name="Zeng Q.Y."/>
        </authorList>
    </citation>
    <scope>NUCLEOTIDE SEQUENCE [LARGE SCALE GENOMIC DNA]</scope>
    <source>
        <strain evidence="2">cv. PAL-ZL1</strain>
    </source>
</reference>
<protein>
    <submittedName>
        <fullName evidence="1">Uncharacterized protein</fullName>
    </submittedName>
</protein>
<comment type="caution">
    <text evidence="1">The sequence shown here is derived from an EMBL/GenBank/DDBJ whole genome shotgun (WGS) entry which is preliminary data.</text>
</comment>